<evidence type="ECO:0000313" key="2">
    <source>
        <dbReference type="EMBL" id="QJA89311.1"/>
    </source>
</evidence>
<accession>A0A6M3L724</accession>
<organism evidence="2">
    <name type="scientific">viral metagenome</name>
    <dbReference type="NCBI Taxonomy" id="1070528"/>
    <lineage>
        <taxon>unclassified sequences</taxon>
        <taxon>metagenomes</taxon>
        <taxon>organismal metagenomes</taxon>
    </lineage>
</organism>
<dbReference type="EMBL" id="MT142838">
    <property type="protein sequence ID" value="QJA89311.1"/>
    <property type="molecule type" value="Genomic_DNA"/>
</dbReference>
<name>A0A6M3L724_9ZZZZ</name>
<gene>
    <name evidence="2" type="ORF">MM415B02574_0002</name>
</gene>
<reference evidence="2" key="1">
    <citation type="submission" date="2020-03" db="EMBL/GenBank/DDBJ databases">
        <title>The deep terrestrial virosphere.</title>
        <authorList>
            <person name="Holmfeldt K."/>
            <person name="Nilsson E."/>
            <person name="Simone D."/>
            <person name="Lopez-Fernandez M."/>
            <person name="Wu X."/>
            <person name="de Brujin I."/>
            <person name="Lundin D."/>
            <person name="Andersson A."/>
            <person name="Bertilsson S."/>
            <person name="Dopson M."/>
        </authorList>
    </citation>
    <scope>NUCLEOTIDE SEQUENCE</scope>
    <source>
        <strain evidence="2">MM415B02574</strain>
    </source>
</reference>
<feature type="region of interest" description="Disordered" evidence="1">
    <location>
        <begin position="138"/>
        <end position="164"/>
    </location>
</feature>
<evidence type="ECO:0000256" key="1">
    <source>
        <dbReference type="SAM" id="MobiDB-lite"/>
    </source>
</evidence>
<protein>
    <submittedName>
        <fullName evidence="2">Uncharacterized protein</fullName>
    </submittedName>
</protein>
<proteinExistence type="predicted"/>
<dbReference type="AlphaFoldDB" id="A0A6M3L724"/>
<sequence length="164" mass="18903">MSKFEEELKINKLALDEEWLRQPSLYHEWSENHSQALLERDKAKQQLDLIRSELDLEIRKNPTSFGLEKPTENAISNVIITSEKYQKALEAVQKSQYDVNVLSGAVEALSHKKSALDNLTRLFLSGYWAEGKQSPTGINTEAKLHEEQNKELAQNPRMKKLVRK</sequence>